<sequence length="155" mass="16956">MSLVFCSLTEVADGEEFGAHCEGLQILVIELPQEFEASIVNTQVTEQMQKTKQNEQAASRIEADTQVRKAAYTRNVTVTRNGADAAYTQAIGIAKAKAQQQLLEVEAATLSQVQRELGLTSEQTVAYQEFVTYHNLDNASFLFGLGNALVTLPTK</sequence>
<comment type="caution">
    <text evidence="1">The sequence shown here is derived from an EMBL/GenBank/DDBJ whole genome shotgun (WGS) entry which is preliminary data.</text>
</comment>
<dbReference type="AlphaFoldDB" id="A0A812PUQ4"/>
<gene>
    <name evidence="1" type="primary">vps18</name>
    <name evidence="1" type="ORF">SNAT2548_LOCUS20206</name>
</gene>
<evidence type="ECO:0000313" key="1">
    <source>
        <dbReference type="EMBL" id="CAE7370405.1"/>
    </source>
</evidence>
<name>A0A812PUQ4_9DINO</name>
<reference evidence="1" key="1">
    <citation type="submission" date="2021-02" db="EMBL/GenBank/DDBJ databases">
        <authorList>
            <person name="Dougan E. K."/>
            <person name="Rhodes N."/>
            <person name="Thang M."/>
            <person name="Chan C."/>
        </authorList>
    </citation>
    <scope>NUCLEOTIDE SEQUENCE</scope>
</reference>
<dbReference type="EMBL" id="CAJNDS010002203">
    <property type="protein sequence ID" value="CAE7370405.1"/>
    <property type="molecule type" value="Genomic_DNA"/>
</dbReference>
<dbReference type="Proteomes" id="UP000604046">
    <property type="component" value="Unassembled WGS sequence"/>
</dbReference>
<protein>
    <submittedName>
        <fullName evidence="1">Vps18 protein</fullName>
    </submittedName>
</protein>
<organism evidence="1 2">
    <name type="scientific">Symbiodinium natans</name>
    <dbReference type="NCBI Taxonomy" id="878477"/>
    <lineage>
        <taxon>Eukaryota</taxon>
        <taxon>Sar</taxon>
        <taxon>Alveolata</taxon>
        <taxon>Dinophyceae</taxon>
        <taxon>Suessiales</taxon>
        <taxon>Symbiodiniaceae</taxon>
        <taxon>Symbiodinium</taxon>
    </lineage>
</organism>
<keyword evidence="2" id="KW-1185">Reference proteome</keyword>
<accession>A0A812PUQ4</accession>
<evidence type="ECO:0000313" key="2">
    <source>
        <dbReference type="Proteomes" id="UP000604046"/>
    </source>
</evidence>
<proteinExistence type="predicted"/>